<organism evidence="1 2">
    <name type="scientific">Bacillus oleivorans</name>
    <dbReference type="NCBI Taxonomy" id="1448271"/>
    <lineage>
        <taxon>Bacteria</taxon>
        <taxon>Bacillati</taxon>
        <taxon>Bacillota</taxon>
        <taxon>Bacilli</taxon>
        <taxon>Bacillales</taxon>
        <taxon>Bacillaceae</taxon>
        <taxon>Bacillus</taxon>
    </lineage>
</organism>
<gene>
    <name evidence="1" type="ORF">SAMN05877753_11280</name>
</gene>
<dbReference type="OrthoDB" id="1906683at2"/>
<dbReference type="AlphaFoldDB" id="A0A285D6K0"/>
<reference evidence="1 2" key="1">
    <citation type="submission" date="2017-08" db="EMBL/GenBank/DDBJ databases">
        <authorList>
            <person name="de Groot N.N."/>
        </authorList>
    </citation>
    <scope>NUCLEOTIDE SEQUENCE [LARGE SCALE GENOMIC DNA]</scope>
    <source>
        <strain evidence="1 2">JC228</strain>
    </source>
</reference>
<evidence type="ECO:0000313" key="2">
    <source>
        <dbReference type="Proteomes" id="UP000219546"/>
    </source>
</evidence>
<dbReference type="EMBL" id="OAOP01000012">
    <property type="protein sequence ID" value="SNX75437.1"/>
    <property type="molecule type" value="Genomic_DNA"/>
</dbReference>
<proteinExistence type="predicted"/>
<dbReference type="Pfam" id="PF13027">
    <property type="entry name" value="DUF3888"/>
    <property type="match status" value="1"/>
</dbReference>
<accession>A0A285D6K0</accession>
<keyword evidence="2" id="KW-1185">Reference proteome</keyword>
<evidence type="ECO:0000313" key="1">
    <source>
        <dbReference type="EMBL" id="SNX75437.1"/>
    </source>
</evidence>
<name>A0A285D6K0_9BACI</name>
<protein>
    <submittedName>
        <fullName evidence="1">Uncharacterized protein DUF3888</fullName>
    </submittedName>
</protein>
<sequence length="148" mass="17305">MKKYSSVFLLIFILFMTIYTIGYAESMPKPPEESREELYHDMFITLLFPYMNEPIDQFYSKFLSASPMVHGYMVDVISAKRVYGYRSFKFIVTLEVTPVVGPHISVGKDRLVFDIDPSGPKLLKLEHLETHELPDHWKHIIKNQSDKD</sequence>
<dbReference type="Proteomes" id="UP000219546">
    <property type="component" value="Unassembled WGS sequence"/>
</dbReference>
<dbReference type="RefSeq" id="WP_097160503.1">
    <property type="nucleotide sequence ID" value="NZ_JBEPMQ010000015.1"/>
</dbReference>
<dbReference type="InterPro" id="IPR024984">
    <property type="entry name" value="DUF3888"/>
</dbReference>